<comment type="similarity">
    <text evidence="2 6">Belongs to the OST5 family.</text>
</comment>
<comment type="function">
    <text evidence="6">Subunit of the oligosaccharyl transferase (OST) complex that catalyzes the initial transfer of a defined glycan (Glc(3)Man(9)GlcNAc(2) in eukaryotes) from the lipid carrier dolichol-pyrophosphate to an asparagine residue within an Asn-X-Ser/Thr consensus motif in nascent polypeptide chains, the first step in protein N-glycosylation. N-glycosylation occurs cotranslationally and the complex associates with the Sec61 complex at the channel-forming translocon complex that mediates protein translocation across the endoplasmic reticulum (ER). All subunits are required for a maximal enzyme activity.</text>
</comment>
<dbReference type="PANTHER" id="PTHR13636">
    <property type="entry name" value="TRANSMEMBRANE PROTEIN 258"/>
    <property type="match status" value="1"/>
</dbReference>
<gene>
    <name evidence="7" type="ORF">CHLNCDRAFT_141519</name>
</gene>
<organism evidence="8">
    <name type="scientific">Chlorella variabilis</name>
    <name type="common">Green alga</name>
    <dbReference type="NCBI Taxonomy" id="554065"/>
    <lineage>
        <taxon>Eukaryota</taxon>
        <taxon>Viridiplantae</taxon>
        <taxon>Chlorophyta</taxon>
        <taxon>core chlorophytes</taxon>
        <taxon>Trebouxiophyceae</taxon>
        <taxon>Chlorellales</taxon>
        <taxon>Chlorellaceae</taxon>
        <taxon>Chlorella clade</taxon>
        <taxon>Chlorella</taxon>
    </lineage>
</organism>
<feature type="transmembrane region" description="Helical" evidence="6">
    <location>
        <begin position="28"/>
        <end position="49"/>
    </location>
</feature>
<reference evidence="7 8" key="1">
    <citation type="journal article" date="2010" name="Plant Cell">
        <title>The Chlorella variabilis NC64A genome reveals adaptation to photosymbiosis, coevolution with viruses, and cryptic sex.</title>
        <authorList>
            <person name="Blanc G."/>
            <person name="Duncan G."/>
            <person name="Agarkova I."/>
            <person name="Borodovsky M."/>
            <person name="Gurnon J."/>
            <person name="Kuo A."/>
            <person name="Lindquist E."/>
            <person name="Lucas S."/>
            <person name="Pangilinan J."/>
            <person name="Polle J."/>
            <person name="Salamov A."/>
            <person name="Terry A."/>
            <person name="Yamada T."/>
            <person name="Dunigan D.D."/>
            <person name="Grigoriev I.V."/>
            <person name="Claverie J.M."/>
            <person name="Van Etten J.L."/>
        </authorList>
    </citation>
    <scope>NUCLEOTIDE SEQUENCE [LARGE SCALE GENOMIC DNA]</scope>
    <source>
        <strain evidence="7 8">NC64A</strain>
    </source>
</reference>
<dbReference type="GO" id="GO:0008250">
    <property type="term" value="C:oligosaccharyltransferase complex"/>
    <property type="evidence" value="ECO:0007669"/>
    <property type="project" value="UniProtKB-UniRule"/>
</dbReference>
<dbReference type="Pfam" id="PF05251">
    <property type="entry name" value="Ost5"/>
    <property type="match status" value="1"/>
</dbReference>
<dbReference type="InterPro" id="IPR007915">
    <property type="entry name" value="TMEM258/Ost5"/>
</dbReference>
<evidence type="ECO:0000256" key="1">
    <source>
        <dbReference type="ARBA" id="ARBA00004141"/>
    </source>
</evidence>
<comment type="subunit">
    <text evidence="6">Component of the oligosaccharyltransferase (OST) complex.</text>
</comment>
<keyword evidence="4 6" id="KW-1133">Transmembrane helix</keyword>
<dbReference type="GeneID" id="17350489"/>
<protein>
    <recommendedName>
        <fullName evidence="6">Dolichyl-diphosphooligosaccharide-protein glycosyltransferase subunit OST5</fullName>
    </recommendedName>
</protein>
<dbReference type="GO" id="GO:0006487">
    <property type="term" value="P:protein N-linked glycosylation"/>
    <property type="evidence" value="ECO:0007669"/>
    <property type="project" value="UniProtKB-UniRule"/>
</dbReference>
<dbReference type="Proteomes" id="UP000008141">
    <property type="component" value="Unassembled WGS sequence"/>
</dbReference>
<evidence type="ECO:0000313" key="8">
    <source>
        <dbReference type="Proteomes" id="UP000008141"/>
    </source>
</evidence>
<dbReference type="OMA" id="TWEFGVI"/>
<dbReference type="InParanoid" id="E1ZT13"/>
<comment type="subcellular location">
    <subcellularLocation>
        <location evidence="1 6">Membrane</location>
        <topology evidence="1 6">Multi-pass membrane protein</topology>
    </subcellularLocation>
</comment>
<dbReference type="STRING" id="554065.E1ZT13"/>
<evidence type="ECO:0000256" key="2">
    <source>
        <dbReference type="ARBA" id="ARBA00009825"/>
    </source>
</evidence>
<keyword evidence="5 6" id="KW-0472">Membrane</keyword>
<dbReference type="KEGG" id="cvr:CHLNCDRAFT_141519"/>
<dbReference type="AlphaFoldDB" id="E1ZT13"/>
<sequence length="90" mass="9187">MAIYVGQPLATGVDPSLVPLTSPLPPSLLPPLAMGLLIAGLVTSALFYVREQIGGRRVSMAEEAALAGAAAACLGFGTLFLLLWCGVYVG</sequence>
<feature type="transmembrane region" description="Helical" evidence="6">
    <location>
        <begin position="69"/>
        <end position="89"/>
    </location>
</feature>
<evidence type="ECO:0000256" key="5">
    <source>
        <dbReference type="ARBA" id="ARBA00023136"/>
    </source>
</evidence>
<keyword evidence="3 6" id="KW-0812">Transmembrane</keyword>
<keyword evidence="8" id="KW-1185">Reference proteome</keyword>
<evidence type="ECO:0000256" key="3">
    <source>
        <dbReference type="ARBA" id="ARBA00022692"/>
    </source>
</evidence>
<proteinExistence type="inferred from homology"/>
<evidence type="ECO:0000256" key="4">
    <source>
        <dbReference type="ARBA" id="ARBA00022989"/>
    </source>
</evidence>
<evidence type="ECO:0000313" key="7">
    <source>
        <dbReference type="EMBL" id="EFN50999.1"/>
    </source>
</evidence>
<dbReference type="FunCoup" id="E1ZT13">
    <property type="interactions" value="760"/>
</dbReference>
<dbReference type="RefSeq" id="XP_005843101.1">
    <property type="nucleotide sequence ID" value="XM_005843039.1"/>
</dbReference>
<dbReference type="EMBL" id="GL433869">
    <property type="protein sequence ID" value="EFN50999.1"/>
    <property type="molecule type" value="Genomic_DNA"/>
</dbReference>
<name>E1ZT13_CHLVA</name>
<evidence type="ECO:0000256" key="6">
    <source>
        <dbReference type="RuleBase" id="RU367008"/>
    </source>
</evidence>
<accession>E1ZT13</accession>